<dbReference type="EMBL" id="ADBJ01000052">
    <property type="protein sequence ID" value="EFA75670.1"/>
    <property type="molecule type" value="Genomic_DNA"/>
</dbReference>
<accession>D3BSG4</accession>
<name>D3BSG4_HETP5</name>
<feature type="signal peptide" evidence="1">
    <location>
        <begin position="1"/>
        <end position="23"/>
    </location>
</feature>
<dbReference type="Proteomes" id="UP000001396">
    <property type="component" value="Unassembled WGS sequence"/>
</dbReference>
<sequence>MKNIQSIFICVSLILFISAAVEGNYIELCAPCLNGYAQDCGSNNGTIIKCVTIPLDVCYSINNGIVSGSIYSSMNNCYQQIGGISNTESCGTCSSGTTLTCHSGNTTGSTTGTFNSTTSGISTLNRTTTGPYLTTGSTTFNPSTTTGGGDSYIQLCGVCAQGSLQGCGISGSIICVSIPLGNYLLIFIYFTFSTFNDICRGTPIGSAYYINSINNGIVSGSVYRSMNDCNQQIGSIPITQSCGSCESGTTVTCHNGNTGPITTGSITATGNSIFNSTTSSGSSTSIGTEETNNSSSLKSNLFENGHWFSLYFHGDCNQRNRSMSINEECGECNYDSILTCDPDNSTGSITTTTTIGSVTNTVTTRVNSDSYVVINTTTVSSDSSTLTTTITSTITFGGDSNVVTTTTYSEGTKTTTDTFSLNIISLKIFKISIPHFGEI</sequence>
<comment type="caution">
    <text evidence="2">The sequence shown here is derived from an EMBL/GenBank/DDBJ whole genome shotgun (WGS) entry which is preliminary data.</text>
</comment>
<dbReference type="InParanoid" id="D3BSG4"/>
<proteinExistence type="predicted"/>
<keyword evidence="3" id="KW-1185">Reference proteome</keyword>
<evidence type="ECO:0000256" key="1">
    <source>
        <dbReference type="SAM" id="SignalP"/>
    </source>
</evidence>
<evidence type="ECO:0000313" key="3">
    <source>
        <dbReference type="Proteomes" id="UP000001396"/>
    </source>
</evidence>
<gene>
    <name evidence="2" type="ORF">PPL_10932</name>
</gene>
<dbReference type="RefSeq" id="XP_020427804.1">
    <property type="nucleotide sequence ID" value="XM_020581693.1"/>
</dbReference>
<dbReference type="GeneID" id="31366401"/>
<dbReference type="AlphaFoldDB" id="D3BSG4"/>
<organism evidence="2 3">
    <name type="scientific">Heterostelium pallidum (strain ATCC 26659 / Pp 5 / PN500)</name>
    <name type="common">Cellular slime mold</name>
    <name type="synonym">Polysphondylium pallidum</name>
    <dbReference type="NCBI Taxonomy" id="670386"/>
    <lineage>
        <taxon>Eukaryota</taxon>
        <taxon>Amoebozoa</taxon>
        <taxon>Evosea</taxon>
        <taxon>Eumycetozoa</taxon>
        <taxon>Dictyostelia</taxon>
        <taxon>Acytosteliales</taxon>
        <taxon>Acytosteliaceae</taxon>
        <taxon>Heterostelium</taxon>
    </lineage>
</organism>
<keyword evidence="1" id="KW-0732">Signal</keyword>
<reference evidence="2 3" key="1">
    <citation type="journal article" date="2011" name="Genome Res.">
        <title>Phylogeny-wide analysis of social amoeba genomes highlights ancient origins for complex intercellular communication.</title>
        <authorList>
            <person name="Heidel A.J."/>
            <person name="Lawal H.M."/>
            <person name="Felder M."/>
            <person name="Schilde C."/>
            <person name="Helps N.R."/>
            <person name="Tunggal B."/>
            <person name="Rivero F."/>
            <person name="John U."/>
            <person name="Schleicher M."/>
            <person name="Eichinger L."/>
            <person name="Platzer M."/>
            <person name="Noegel A.A."/>
            <person name="Schaap P."/>
            <person name="Gloeckner G."/>
        </authorList>
    </citation>
    <scope>NUCLEOTIDE SEQUENCE [LARGE SCALE GENOMIC DNA]</scope>
    <source>
        <strain evidence="3">ATCC 26659 / Pp 5 / PN500</strain>
    </source>
</reference>
<evidence type="ECO:0000313" key="2">
    <source>
        <dbReference type="EMBL" id="EFA75670.1"/>
    </source>
</evidence>
<feature type="chain" id="PRO_5003042000" evidence="1">
    <location>
        <begin position="24"/>
        <end position="439"/>
    </location>
</feature>
<protein>
    <submittedName>
        <fullName evidence="2">Uncharacterized protein</fullName>
    </submittedName>
</protein>